<protein>
    <submittedName>
        <fullName evidence="3">DUF255 domain-containing protein</fullName>
    </submittedName>
</protein>
<dbReference type="SUPFAM" id="SSF52833">
    <property type="entry name" value="Thioredoxin-like"/>
    <property type="match status" value="1"/>
</dbReference>
<comment type="caution">
    <text evidence="3">The sequence shown here is derived from an EMBL/GenBank/DDBJ whole genome shotgun (WGS) entry which is preliminary data.</text>
</comment>
<accession>A0A9D9I6H8</accession>
<dbReference type="PROSITE" id="PS51352">
    <property type="entry name" value="THIOREDOXIN_2"/>
    <property type="match status" value="1"/>
</dbReference>
<proteinExistence type="predicted"/>
<feature type="signal peptide" evidence="1">
    <location>
        <begin position="1"/>
        <end position="19"/>
    </location>
</feature>
<dbReference type="Pfam" id="PF03190">
    <property type="entry name" value="Thioredox_DsbH"/>
    <property type="match status" value="1"/>
</dbReference>
<dbReference type="EMBL" id="JADIMH010000018">
    <property type="protein sequence ID" value="MBO8466859.1"/>
    <property type="molecule type" value="Genomic_DNA"/>
</dbReference>
<evidence type="ECO:0000313" key="4">
    <source>
        <dbReference type="Proteomes" id="UP000823660"/>
    </source>
</evidence>
<evidence type="ECO:0000256" key="1">
    <source>
        <dbReference type="SAM" id="SignalP"/>
    </source>
</evidence>
<dbReference type="Proteomes" id="UP000823660">
    <property type="component" value="Unassembled WGS sequence"/>
</dbReference>
<gene>
    <name evidence="3" type="ORF">IAB99_03755</name>
</gene>
<reference evidence="3" key="1">
    <citation type="submission" date="2020-10" db="EMBL/GenBank/DDBJ databases">
        <authorList>
            <person name="Gilroy R."/>
        </authorList>
    </citation>
    <scope>NUCLEOTIDE SEQUENCE</scope>
    <source>
        <strain evidence="3">B1-15692</strain>
    </source>
</reference>
<dbReference type="InterPro" id="IPR013766">
    <property type="entry name" value="Thioredoxin_domain"/>
</dbReference>
<evidence type="ECO:0000259" key="2">
    <source>
        <dbReference type="PROSITE" id="PS51352"/>
    </source>
</evidence>
<reference evidence="3" key="2">
    <citation type="journal article" date="2021" name="PeerJ">
        <title>Extensive microbial diversity within the chicken gut microbiome revealed by metagenomics and culture.</title>
        <authorList>
            <person name="Gilroy R."/>
            <person name="Ravi A."/>
            <person name="Getino M."/>
            <person name="Pursley I."/>
            <person name="Horton D.L."/>
            <person name="Alikhan N.F."/>
            <person name="Baker D."/>
            <person name="Gharbi K."/>
            <person name="Hall N."/>
            <person name="Watson M."/>
            <person name="Adriaenssens E.M."/>
            <person name="Foster-Nyarko E."/>
            <person name="Jarju S."/>
            <person name="Secka A."/>
            <person name="Antonio M."/>
            <person name="Oren A."/>
            <person name="Chaudhuri R.R."/>
            <person name="La Ragione R."/>
            <person name="Hildebrand F."/>
            <person name="Pallen M.J."/>
        </authorList>
    </citation>
    <scope>NUCLEOTIDE SEQUENCE</scope>
    <source>
        <strain evidence="3">B1-15692</strain>
    </source>
</reference>
<feature type="domain" description="Thioredoxin" evidence="2">
    <location>
        <begin position="9"/>
        <end position="159"/>
    </location>
</feature>
<dbReference type="InterPro" id="IPR004879">
    <property type="entry name" value="Ssp411-like_TRX"/>
</dbReference>
<organism evidence="3 4">
    <name type="scientific">Candidatus Cryptobacteroides faecipullorum</name>
    <dbReference type="NCBI Taxonomy" id="2840764"/>
    <lineage>
        <taxon>Bacteria</taxon>
        <taxon>Pseudomonadati</taxon>
        <taxon>Bacteroidota</taxon>
        <taxon>Bacteroidia</taxon>
        <taxon>Bacteroidales</taxon>
        <taxon>Candidatus Cryptobacteroides</taxon>
    </lineage>
</organism>
<evidence type="ECO:0000313" key="3">
    <source>
        <dbReference type="EMBL" id="MBO8466859.1"/>
    </source>
</evidence>
<dbReference type="Gene3D" id="3.40.30.10">
    <property type="entry name" value="Glutaredoxin"/>
    <property type="match status" value="1"/>
</dbReference>
<sequence>MKRFLVVLLAALIVFPAIAQESLKKVYDESIDPMEQIDQALSKARSEGKFVVCQVGGNWCPWCLRFADFITEDEDIAKLINENFVYIHVNYNPRKSSDQSGNTAAMMKRLGNPARFGFPVFVILDQNGKVLHIQDSGLLEKDKSYDRDKVLRFLGNWTPKAVRG</sequence>
<dbReference type="AlphaFoldDB" id="A0A9D9I6H8"/>
<name>A0A9D9I6H8_9BACT</name>
<dbReference type="InterPro" id="IPR036249">
    <property type="entry name" value="Thioredoxin-like_sf"/>
</dbReference>
<feature type="chain" id="PRO_5038373574" evidence="1">
    <location>
        <begin position="20"/>
        <end position="164"/>
    </location>
</feature>
<keyword evidence="1" id="KW-0732">Signal</keyword>